<dbReference type="InterPro" id="IPR001584">
    <property type="entry name" value="Integrase_cat-core"/>
</dbReference>
<dbReference type="InterPro" id="IPR012337">
    <property type="entry name" value="RNaseH-like_sf"/>
</dbReference>
<sequence length="706" mass="80335">MKFPGSDGKIISVKVNQKTARQCYTESLKISSSGEQSKKDPPTVAHITHVEIDDLDPRSDSHDERPSPIDELDDLQIGKLPGQCTKNSTQLSPNLRQQLEAEILQNADLFAWSSADMLGIDADFICHRLAIHKEARPVAQRKRKVGGERREVIITETQKLLNAGFIREVRYTTWLANVVVVNKSSGKWRMCVDYTDLNKACPKDSYPLLSIDRLVDGASGHALLSFLDAYSGYNQIMMYPPDEVHTSFITDHANYCCRVMPFGLKNAGATYQRLMDKVFHQKIGQNMEVYVDDMVVKTTSATDHATDLVEVFAQIRRHNMCLNPEKCVFDVQGGKFLGFMITSRGIEANPEKCKAIIQMQSLQMVKEVQRLAGRLVSLSRFIPRLAEKAGPIFTLLRKPKDFQWTDQTTSNYHLGDLALTQPGRQSHQRQWMTGIWSYLKEGILPEDKDEAWNMTMRSAKFVIIGDELFKRGIYTPLLKCLTAPQAAYVIEEIHRGICGMHSEARSMATRVLRAGYYWPTLKSDCQDYIQRCKECQQFGNTYRQPPEALHPMMSAWPFSQWGMDILGPFPPAKGQLKFLLVAIDYFTKWIEACPLAKITAENVQRFTWRNIICRFGIPHTLVTDNGRQFIAQGFEDFLSELGIKHLPTSVEHPQTNGQAEAANKVILRELKKRLRNAKGQWADELPSILWAYHCTPSQQRKKRLTG</sequence>
<proteinExistence type="predicted"/>
<dbReference type="PANTHER" id="PTHR37984:SF5">
    <property type="entry name" value="PROTEIN NYNRIN-LIKE"/>
    <property type="match status" value="1"/>
</dbReference>
<dbReference type="SUPFAM" id="SSF53098">
    <property type="entry name" value="Ribonuclease H-like"/>
    <property type="match status" value="1"/>
</dbReference>
<dbReference type="AlphaFoldDB" id="A0A151RTX6"/>
<dbReference type="Gene3D" id="3.10.10.10">
    <property type="entry name" value="HIV Type 1 Reverse Transcriptase, subunit A, domain 1"/>
    <property type="match status" value="1"/>
</dbReference>
<evidence type="ECO:0000313" key="4">
    <source>
        <dbReference type="EMBL" id="KYP46006.1"/>
    </source>
</evidence>
<dbReference type="Pfam" id="PF17921">
    <property type="entry name" value="Integrase_H2C2"/>
    <property type="match status" value="1"/>
</dbReference>
<dbReference type="Pfam" id="PF00078">
    <property type="entry name" value="RVT_1"/>
    <property type="match status" value="1"/>
</dbReference>
<dbReference type="SUPFAM" id="SSF56672">
    <property type="entry name" value="DNA/RNA polymerases"/>
    <property type="match status" value="1"/>
</dbReference>
<organism evidence="4 5">
    <name type="scientific">Cajanus cajan</name>
    <name type="common">Pigeon pea</name>
    <name type="synonym">Cajanus indicus</name>
    <dbReference type="NCBI Taxonomy" id="3821"/>
    <lineage>
        <taxon>Eukaryota</taxon>
        <taxon>Viridiplantae</taxon>
        <taxon>Streptophyta</taxon>
        <taxon>Embryophyta</taxon>
        <taxon>Tracheophyta</taxon>
        <taxon>Spermatophyta</taxon>
        <taxon>Magnoliopsida</taxon>
        <taxon>eudicotyledons</taxon>
        <taxon>Gunneridae</taxon>
        <taxon>Pentapetalae</taxon>
        <taxon>rosids</taxon>
        <taxon>fabids</taxon>
        <taxon>Fabales</taxon>
        <taxon>Fabaceae</taxon>
        <taxon>Papilionoideae</taxon>
        <taxon>50 kb inversion clade</taxon>
        <taxon>NPAAA clade</taxon>
        <taxon>indigoferoid/millettioid clade</taxon>
        <taxon>Phaseoleae</taxon>
        <taxon>Cajanus</taxon>
    </lineage>
</organism>
<dbReference type="GO" id="GO:0003676">
    <property type="term" value="F:nucleic acid binding"/>
    <property type="evidence" value="ECO:0007669"/>
    <property type="project" value="InterPro"/>
</dbReference>
<dbReference type="InterPro" id="IPR000477">
    <property type="entry name" value="RT_dom"/>
</dbReference>
<reference evidence="4" key="1">
    <citation type="journal article" date="2012" name="Nat. Biotechnol.">
        <title>Draft genome sequence of pigeonpea (Cajanus cajan), an orphan legume crop of resource-poor farmers.</title>
        <authorList>
            <person name="Varshney R.K."/>
            <person name="Chen W."/>
            <person name="Li Y."/>
            <person name="Bharti A.K."/>
            <person name="Saxena R.K."/>
            <person name="Schlueter J.A."/>
            <person name="Donoghue M.T."/>
            <person name="Azam S."/>
            <person name="Fan G."/>
            <person name="Whaley A.M."/>
            <person name="Farmer A.D."/>
            <person name="Sheridan J."/>
            <person name="Iwata A."/>
            <person name="Tuteja R."/>
            <person name="Penmetsa R.V."/>
            <person name="Wu W."/>
            <person name="Upadhyaya H.D."/>
            <person name="Yang S.P."/>
            <person name="Shah T."/>
            <person name="Saxena K.B."/>
            <person name="Michael T."/>
            <person name="McCombie W.R."/>
            <person name="Yang B."/>
            <person name="Zhang G."/>
            <person name="Yang H."/>
            <person name="Wang J."/>
            <person name="Spillane C."/>
            <person name="Cook D.R."/>
            <person name="May G.D."/>
            <person name="Xu X."/>
            <person name="Jackson S.A."/>
        </authorList>
    </citation>
    <scope>NUCLEOTIDE SEQUENCE [LARGE SCALE GENOMIC DNA]</scope>
</reference>
<feature type="region of interest" description="Disordered" evidence="1">
    <location>
        <begin position="52"/>
        <end position="74"/>
    </location>
</feature>
<name>A0A151RTX6_CAJCA</name>
<dbReference type="InterPro" id="IPR043502">
    <property type="entry name" value="DNA/RNA_pol_sf"/>
</dbReference>
<dbReference type="Gramene" id="C.cajan_28864.t">
    <property type="protein sequence ID" value="C.cajan_28864.t"/>
    <property type="gene ID" value="C.cajan_28864"/>
</dbReference>
<dbReference type="Pfam" id="PF00665">
    <property type="entry name" value="rve"/>
    <property type="match status" value="1"/>
</dbReference>
<dbReference type="InterPro" id="IPR050951">
    <property type="entry name" value="Retrovirus_Pol_polyprotein"/>
</dbReference>
<dbReference type="InterPro" id="IPR043128">
    <property type="entry name" value="Rev_trsase/Diguanyl_cyclase"/>
</dbReference>
<dbReference type="PANTHER" id="PTHR37984">
    <property type="entry name" value="PROTEIN CBG26694"/>
    <property type="match status" value="1"/>
</dbReference>
<dbReference type="CDD" id="cd01647">
    <property type="entry name" value="RT_LTR"/>
    <property type="match status" value="1"/>
</dbReference>
<dbReference type="Gene3D" id="3.30.420.10">
    <property type="entry name" value="Ribonuclease H-like superfamily/Ribonuclease H"/>
    <property type="match status" value="1"/>
</dbReference>
<accession>A0A151RTX6</accession>
<evidence type="ECO:0000259" key="3">
    <source>
        <dbReference type="PROSITE" id="PS50994"/>
    </source>
</evidence>
<feature type="domain" description="Integrase catalytic" evidence="3">
    <location>
        <begin position="553"/>
        <end position="706"/>
    </location>
</feature>
<dbReference type="Gene3D" id="3.30.70.270">
    <property type="match status" value="2"/>
</dbReference>
<evidence type="ECO:0000256" key="1">
    <source>
        <dbReference type="SAM" id="MobiDB-lite"/>
    </source>
</evidence>
<dbReference type="Gene3D" id="1.10.340.70">
    <property type="match status" value="1"/>
</dbReference>
<feature type="domain" description="Reverse transcriptase" evidence="2">
    <location>
        <begin position="162"/>
        <end position="341"/>
    </location>
</feature>
<evidence type="ECO:0000259" key="2">
    <source>
        <dbReference type="PROSITE" id="PS50878"/>
    </source>
</evidence>
<gene>
    <name evidence="4" type="ORF">KK1_032390</name>
</gene>
<dbReference type="Proteomes" id="UP000075243">
    <property type="component" value="Unassembled WGS sequence"/>
</dbReference>
<dbReference type="EMBL" id="KQ483571">
    <property type="protein sequence ID" value="KYP46006.1"/>
    <property type="molecule type" value="Genomic_DNA"/>
</dbReference>
<evidence type="ECO:0000313" key="5">
    <source>
        <dbReference type="Proteomes" id="UP000075243"/>
    </source>
</evidence>
<dbReference type="PROSITE" id="PS50994">
    <property type="entry name" value="INTEGRASE"/>
    <property type="match status" value="1"/>
</dbReference>
<feature type="compositionally biased region" description="Basic and acidic residues" evidence="1">
    <location>
        <begin position="52"/>
        <end position="68"/>
    </location>
</feature>
<dbReference type="InterPro" id="IPR036397">
    <property type="entry name" value="RNaseH_sf"/>
</dbReference>
<dbReference type="InterPro" id="IPR041588">
    <property type="entry name" value="Integrase_H2C2"/>
</dbReference>
<keyword evidence="5" id="KW-1185">Reference proteome</keyword>
<protein>
    <submittedName>
        <fullName evidence="4">Transposon Ty3-G Gag-Pol polyprotein</fullName>
    </submittedName>
</protein>
<dbReference type="PROSITE" id="PS50878">
    <property type="entry name" value="RT_POL"/>
    <property type="match status" value="1"/>
</dbReference>
<dbReference type="GO" id="GO:0015074">
    <property type="term" value="P:DNA integration"/>
    <property type="evidence" value="ECO:0007669"/>
    <property type="project" value="InterPro"/>
</dbReference>